<evidence type="ECO:0000259" key="1">
    <source>
        <dbReference type="Pfam" id="PF25767"/>
    </source>
</evidence>
<keyword evidence="3" id="KW-1185">Reference proteome</keyword>
<evidence type="ECO:0000313" key="2">
    <source>
        <dbReference type="EMBL" id="EFX62415.1"/>
    </source>
</evidence>
<dbReference type="PANTHER" id="PTHR12658:SF0">
    <property type="entry name" value="TUBULIN-SPECIFIC CHAPERONE D"/>
    <property type="match status" value="1"/>
</dbReference>
<dbReference type="STRING" id="6669.E9I0R5"/>
<accession>E9I0R5</accession>
<dbReference type="GO" id="GO:0007021">
    <property type="term" value="P:tubulin complex assembly"/>
    <property type="evidence" value="ECO:0007669"/>
    <property type="project" value="InterPro"/>
</dbReference>
<dbReference type="InParanoid" id="E9I0R5"/>
<dbReference type="InterPro" id="IPR016024">
    <property type="entry name" value="ARM-type_fold"/>
</dbReference>
<dbReference type="AlphaFoldDB" id="E9I0R5"/>
<gene>
    <name evidence="2" type="ORF">DAPPUDRAFT_120254</name>
</gene>
<dbReference type="Pfam" id="PF25767">
    <property type="entry name" value="ARM_TBCD_2nd"/>
    <property type="match status" value="1"/>
</dbReference>
<dbReference type="SUPFAM" id="SSF48371">
    <property type="entry name" value="ARM repeat"/>
    <property type="match status" value="1"/>
</dbReference>
<feature type="domain" description="Tubulin-folding cofactor D ARM repeats" evidence="1">
    <location>
        <begin position="11"/>
        <end position="152"/>
    </location>
</feature>
<organism evidence="2 3">
    <name type="scientific">Daphnia pulex</name>
    <name type="common">Water flea</name>
    <dbReference type="NCBI Taxonomy" id="6669"/>
    <lineage>
        <taxon>Eukaryota</taxon>
        <taxon>Metazoa</taxon>
        <taxon>Ecdysozoa</taxon>
        <taxon>Arthropoda</taxon>
        <taxon>Crustacea</taxon>
        <taxon>Branchiopoda</taxon>
        <taxon>Diplostraca</taxon>
        <taxon>Cladocera</taxon>
        <taxon>Anomopoda</taxon>
        <taxon>Daphniidae</taxon>
        <taxon>Daphnia</taxon>
    </lineage>
</organism>
<sequence length="368" mass="41518">MTTITTCRKKSKKYSAAKGIGRLTSRLSKNFADQVIESIMELFSLWESDMTWHGGCLALVELARHGLMLPQRLSSVLPFMEQAMLYDELGGNFFVGSAVRDAACYLCWALARSYDPSLLQPFVHQLDKALVITTVFDREEHVGRQGTFPHGIDILTTCDTFAYVKMPISNSVFSWRNKEYRPHLIQHLVDRKVIHWDTALHQMTFLDPESMKLILSTQILPRCTNPELYLRHGSILASGKVISALCQVAKDHQRLLPDELGDAAMEYITQTCIDILEERFWRSFGGDPMRIAVCHFIQDLSSGGFPLLDAVVDRWLKALRECLASADSNVQQSAISAVTALIGEYFRHQPVEKLTALSISTSTISYPR</sequence>
<dbReference type="GO" id="GO:0005096">
    <property type="term" value="F:GTPase activator activity"/>
    <property type="evidence" value="ECO:0007669"/>
    <property type="project" value="InterPro"/>
</dbReference>
<dbReference type="OrthoDB" id="6336275at2759"/>
<name>E9I0R5_DAPPU</name>
<dbReference type="EMBL" id="GL733607">
    <property type="protein sequence ID" value="EFX62415.1"/>
    <property type="molecule type" value="Genomic_DNA"/>
</dbReference>
<dbReference type="KEGG" id="dpx:DAPPUDRAFT_120254"/>
<dbReference type="InterPro" id="IPR058033">
    <property type="entry name" value="ARM_TBCD_2nd"/>
</dbReference>
<dbReference type="InterPro" id="IPR033162">
    <property type="entry name" value="TBCD"/>
</dbReference>
<dbReference type="PhylomeDB" id="E9I0R5"/>
<protein>
    <recommendedName>
        <fullName evidence="1">Tubulin-folding cofactor D ARM repeats domain-containing protein</fullName>
    </recommendedName>
</protein>
<evidence type="ECO:0000313" key="3">
    <source>
        <dbReference type="Proteomes" id="UP000000305"/>
    </source>
</evidence>
<dbReference type="GO" id="GO:0007023">
    <property type="term" value="P:post-chaperonin tubulin folding pathway"/>
    <property type="evidence" value="ECO:0007669"/>
    <property type="project" value="InterPro"/>
</dbReference>
<dbReference type="PANTHER" id="PTHR12658">
    <property type="entry name" value="BETA-TUBULIN COFACTOR D"/>
    <property type="match status" value="1"/>
</dbReference>
<dbReference type="GO" id="GO:0048487">
    <property type="term" value="F:beta-tubulin binding"/>
    <property type="evidence" value="ECO:0007669"/>
    <property type="project" value="InterPro"/>
</dbReference>
<proteinExistence type="predicted"/>
<dbReference type="Proteomes" id="UP000000305">
    <property type="component" value="Unassembled WGS sequence"/>
</dbReference>
<dbReference type="HOGENOM" id="CLU_003043_4_1_1"/>
<dbReference type="eggNOG" id="KOG1943">
    <property type="taxonomic scope" value="Eukaryota"/>
</dbReference>
<reference evidence="2 3" key="1">
    <citation type="journal article" date="2011" name="Science">
        <title>The ecoresponsive genome of Daphnia pulex.</title>
        <authorList>
            <person name="Colbourne J.K."/>
            <person name="Pfrender M.E."/>
            <person name="Gilbert D."/>
            <person name="Thomas W.K."/>
            <person name="Tucker A."/>
            <person name="Oakley T.H."/>
            <person name="Tokishita S."/>
            <person name="Aerts A."/>
            <person name="Arnold G.J."/>
            <person name="Basu M.K."/>
            <person name="Bauer D.J."/>
            <person name="Caceres C.E."/>
            <person name="Carmel L."/>
            <person name="Casola C."/>
            <person name="Choi J.H."/>
            <person name="Detter J.C."/>
            <person name="Dong Q."/>
            <person name="Dusheyko S."/>
            <person name="Eads B.D."/>
            <person name="Frohlich T."/>
            <person name="Geiler-Samerotte K.A."/>
            <person name="Gerlach D."/>
            <person name="Hatcher P."/>
            <person name="Jogdeo S."/>
            <person name="Krijgsveld J."/>
            <person name="Kriventseva E.V."/>
            <person name="Kultz D."/>
            <person name="Laforsch C."/>
            <person name="Lindquist E."/>
            <person name="Lopez J."/>
            <person name="Manak J.R."/>
            <person name="Muller J."/>
            <person name="Pangilinan J."/>
            <person name="Patwardhan R.P."/>
            <person name="Pitluck S."/>
            <person name="Pritham E.J."/>
            <person name="Rechtsteiner A."/>
            <person name="Rho M."/>
            <person name="Rogozin I.B."/>
            <person name="Sakarya O."/>
            <person name="Salamov A."/>
            <person name="Schaack S."/>
            <person name="Shapiro H."/>
            <person name="Shiga Y."/>
            <person name="Skalitzky C."/>
            <person name="Smith Z."/>
            <person name="Souvorov A."/>
            <person name="Sung W."/>
            <person name="Tang Z."/>
            <person name="Tsuchiya D."/>
            <person name="Tu H."/>
            <person name="Vos H."/>
            <person name="Wang M."/>
            <person name="Wolf Y.I."/>
            <person name="Yamagata H."/>
            <person name="Yamada T."/>
            <person name="Ye Y."/>
            <person name="Shaw J.R."/>
            <person name="Andrews J."/>
            <person name="Crease T.J."/>
            <person name="Tang H."/>
            <person name="Lucas S.M."/>
            <person name="Robertson H.M."/>
            <person name="Bork P."/>
            <person name="Koonin E.V."/>
            <person name="Zdobnov E.M."/>
            <person name="Grigoriev I.V."/>
            <person name="Lynch M."/>
            <person name="Boore J.L."/>
        </authorList>
    </citation>
    <scope>NUCLEOTIDE SEQUENCE [LARGE SCALE GENOMIC DNA]</scope>
</reference>